<dbReference type="Proteomes" id="UP001583193">
    <property type="component" value="Unassembled WGS sequence"/>
</dbReference>
<name>A0ABR3WYZ1_9EURO</name>
<evidence type="ECO:0000256" key="5">
    <source>
        <dbReference type="PROSITE-ProRule" id="PRU00047"/>
    </source>
</evidence>
<dbReference type="PANTHER" id="PTHR47103:SF8">
    <property type="entry name" value="DNA-BINDING PROTEIN"/>
    <property type="match status" value="1"/>
</dbReference>
<dbReference type="Pfam" id="PF00098">
    <property type="entry name" value="zf-CCHC"/>
    <property type="match status" value="10"/>
</dbReference>
<evidence type="ECO:0000256" key="6">
    <source>
        <dbReference type="SAM" id="MobiDB-lite"/>
    </source>
</evidence>
<dbReference type="SUPFAM" id="SSF57756">
    <property type="entry name" value="Retrovirus zinc finger-like domains"/>
    <property type="match status" value="5"/>
</dbReference>
<keyword evidence="4" id="KW-0862">Zinc</keyword>
<feature type="domain" description="CCHC-type" evidence="7">
    <location>
        <begin position="391"/>
        <end position="406"/>
    </location>
</feature>
<dbReference type="InterPro" id="IPR025836">
    <property type="entry name" value="Zn_knuckle_CX2CX4HX4C"/>
</dbReference>
<dbReference type="Gene3D" id="4.10.60.10">
    <property type="entry name" value="Zinc finger, CCHC-type"/>
    <property type="match status" value="5"/>
</dbReference>
<keyword evidence="2" id="KW-0677">Repeat</keyword>
<comment type="caution">
    <text evidence="8">The sequence shown here is derived from an EMBL/GenBank/DDBJ whole genome shotgun (WGS) entry which is preliminary data.</text>
</comment>
<feature type="region of interest" description="Disordered" evidence="6">
    <location>
        <begin position="429"/>
        <end position="481"/>
    </location>
</feature>
<feature type="domain" description="CCHC-type" evidence="7">
    <location>
        <begin position="271"/>
        <end position="287"/>
    </location>
</feature>
<feature type="domain" description="CCHC-type" evidence="7">
    <location>
        <begin position="124"/>
        <end position="139"/>
    </location>
</feature>
<evidence type="ECO:0000256" key="2">
    <source>
        <dbReference type="ARBA" id="ARBA00022737"/>
    </source>
</evidence>
<feature type="region of interest" description="Disordered" evidence="6">
    <location>
        <begin position="1"/>
        <end position="60"/>
    </location>
</feature>
<keyword evidence="3 5" id="KW-0863">Zinc-finger</keyword>
<evidence type="ECO:0000256" key="3">
    <source>
        <dbReference type="ARBA" id="ARBA00022771"/>
    </source>
</evidence>
<feature type="domain" description="CCHC-type" evidence="7">
    <location>
        <begin position="367"/>
        <end position="382"/>
    </location>
</feature>
<evidence type="ECO:0000313" key="9">
    <source>
        <dbReference type="Proteomes" id="UP001583193"/>
    </source>
</evidence>
<feature type="domain" description="CCHC-type" evidence="7">
    <location>
        <begin position="80"/>
        <end position="95"/>
    </location>
</feature>
<feature type="domain" description="CCHC-type" evidence="7">
    <location>
        <begin position="298"/>
        <end position="314"/>
    </location>
</feature>
<evidence type="ECO:0000256" key="4">
    <source>
        <dbReference type="ARBA" id="ARBA00022833"/>
    </source>
</evidence>
<keyword evidence="1" id="KW-0479">Metal-binding</keyword>
<proteinExistence type="predicted"/>
<dbReference type="InterPro" id="IPR001878">
    <property type="entry name" value="Znf_CCHC"/>
</dbReference>
<dbReference type="PROSITE" id="PS50158">
    <property type="entry name" value="ZF_CCHC"/>
    <property type="match status" value="10"/>
</dbReference>
<feature type="domain" description="CCHC-type" evidence="7">
    <location>
        <begin position="414"/>
        <end position="430"/>
    </location>
</feature>
<feature type="domain" description="CCHC-type" evidence="7">
    <location>
        <begin position="103"/>
        <end position="118"/>
    </location>
</feature>
<protein>
    <recommendedName>
        <fullName evidence="7">CCHC-type domain-containing protein</fullName>
    </recommendedName>
</protein>
<sequence length="481" mass="52675">MSGWAADSGWDDGETAVKETSYGNDNAGADFGADPAADPAAGGKENYNPDGQEKEGSCRNCGQEGHFARECPEPRKMGACFNCGEEGHSKAECTKPRVFKGACRICNQEGHPASECPEKPADICKNCKKEGHLAKDCTEHRKFDLNDIPDKLPEEAWAVLKKASKEKDLEDFREGIKIYSKAVPQATFVDIEKKMREEDFKVFLIALEKEVGDCISLINLQGKLDCKYVVGFYFSPKAQRANLRDRWPSTPEENLERLADAGLPYDRQIPKCSNCGELGHSFRGCKQERNTIERVEVKCVNCGNVGHRARDCTEQRRDRFACRNCGSAEHKASECTEPRSAEGVECKKCNEVGHFAKDCPQGGARTCRNCGSEDHMARDCDKPRDVSTVTCRNCDQVGHYSRDCTEKKNWDKVKCNNCGEMGHTSKRCQKPAAETDGDTGFGGGDPAIPLGEDAGGFGQETSDNAGDAGNDGGWSAGGGEW</sequence>
<gene>
    <name evidence="8" type="ORF">Plec18167_008074</name>
</gene>
<accession>A0ABR3WYZ1</accession>
<dbReference type="SMART" id="SM00343">
    <property type="entry name" value="ZnF_C2HC"/>
    <property type="match status" value="11"/>
</dbReference>
<organism evidence="8 9">
    <name type="scientific">Paecilomyces lecythidis</name>
    <dbReference type="NCBI Taxonomy" id="3004212"/>
    <lineage>
        <taxon>Eukaryota</taxon>
        <taxon>Fungi</taxon>
        <taxon>Dikarya</taxon>
        <taxon>Ascomycota</taxon>
        <taxon>Pezizomycotina</taxon>
        <taxon>Eurotiomycetes</taxon>
        <taxon>Eurotiomycetidae</taxon>
        <taxon>Eurotiales</taxon>
        <taxon>Thermoascaceae</taxon>
        <taxon>Paecilomyces</taxon>
    </lineage>
</organism>
<feature type="compositionally biased region" description="Low complexity" evidence="6">
    <location>
        <begin position="23"/>
        <end position="43"/>
    </location>
</feature>
<keyword evidence="9" id="KW-1185">Reference proteome</keyword>
<dbReference type="InterPro" id="IPR036875">
    <property type="entry name" value="Znf_CCHC_sf"/>
</dbReference>
<feature type="domain" description="CCHC-type" evidence="7">
    <location>
        <begin position="346"/>
        <end position="361"/>
    </location>
</feature>
<evidence type="ECO:0000313" key="8">
    <source>
        <dbReference type="EMBL" id="KAL1868769.1"/>
    </source>
</evidence>
<evidence type="ECO:0000256" key="1">
    <source>
        <dbReference type="ARBA" id="ARBA00022723"/>
    </source>
</evidence>
<dbReference type="EMBL" id="JAVDPF010000037">
    <property type="protein sequence ID" value="KAL1868769.1"/>
    <property type="molecule type" value="Genomic_DNA"/>
</dbReference>
<dbReference type="Pfam" id="PF14392">
    <property type="entry name" value="zf-CCHC_4"/>
    <property type="match status" value="1"/>
</dbReference>
<evidence type="ECO:0000259" key="7">
    <source>
        <dbReference type="PROSITE" id="PS50158"/>
    </source>
</evidence>
<dbReference type="PANTHER" id="PTHR47103">
    <property type="entry name" value="DNA-BINDING PROTEIN"/>
    <property type="match status" value="1"/>
</dbReference>
<feature type="domain" description="CCHC-type" evidence="7">
    <location>
        <begin position="58"/>
        <end position="73"/>
    </location>
</feature>
<feature type="compositionally biased region" description="Gly residues" evidence="6">
    <location>
        <begin position="469"/>
        <end position="481"/>
    </location>
</feature>
<reference evidence="8 9" key="1">
    <citation type="journal article" date="2024" name="IMA Fungus">
        <title>IMA Genome - F19 : A genome assembly and annotation guide to empower mycologists, including annotated draft genome sequences of Ceratocystis pirilliformis, Diaporthe australafricana, Fusarium ophioides, Paecilomyces lecythidis, and Sporothrix stenoceras.</title>
        <authorList>
            <person name="Aylward J."/>
            <person name="Wilson A.M."/>
            <person name="Visagie C.M."/>
            <person name="Spraker J."/>
            <person name="Barnes I."/>
            <person name="Buitendag C."/>
            <person name="Ceriani C."/>
            <person name="Del Mar Angel L."/>
            <person name="du Plessis D."/>
            <person name="Fuchs T."/>
            <person name="Gasser K."/>
            <person name="Kramer D."/>
            <person name="Li W."/>
            <person name="Munsamy K."/>
            <person name="Piso A."/>
            <person name="Price J.L."/>
            <person name="Sonnekus B."/>
            <person name="Thomas C."/>
            <person name="van der Nest A."/>
            <person name="van Dijk A."/>
            <person name="van Heerden A."/>
            <person name="van Vuuren N."/>
            <person name="Yilmaz N."/>
            <person name="Duong T.A."/>
            <person name="van der Merwe N.A."/>
            <person name="Wingfield M.J."/>
            <person name="Wingfield B.D."/>
        </authorList>
    </citation>
    <scope>NUCLEOTIDE SEQUENCE [LARGE SCALE GENOMIC DNA]</scope>
    <source>
        <strain evidence="8 9">CMW 18167</strain>
    </source>
</reference>